<accession>A0A554VE23</accession>
<keyword evidence="1" id="KW-0812">Transmembrane</keyword>
<organism evidence="2 3">
    <name type="scientific">Aquimarina algiphila</name>
    <dbReference type="NCBI Taxonomy" id="2047982"/>
    <lineage>
        <taxon>Bacteria</taxon>
        <taxon>Pseudomonadati</taxon>
        <taxon>Bacteroidota</taxon>
        <taxon>Flavobacteriia</taxon>
        <taxon>Flavobacteriales</taxon>
        <taxon>Flavobacteriaceae</taxon>
        <taxon>Aquimarina</taxon>
    </lineage>
</organism>
<gene>
    <name evidence="2" type="ORF">FOF46_23535</name>
</gene>
<name>A0A554VE23_9FLAO</name>
<dbReference type="RefSeq" id="WP_143918164.1">
    <property type="nucleotide sequence ID" value="NZ_CANMIK010000072.1"/>
</dbReference>
<comment type="caution">
    <text evidence="2">The sequence shown here is derived from an EMBL/GenBank/DDBJ whole genome shotgun (WGS) entry which is preliminary data.</text>
</comment>
<keyword evidence="1" id="KW-0472">Membrane</keyword>
<protein>
    <submittedName>
        <fullName evidence="2">Uncharacterized protein</fullName>
    </submittedName>
</protein>
<sequence length="69" mass="7897">MTKKPFNNISEFLIIAILIMLLIELIIVLRSVWLGLTPFGIRLFITLFVLIVVSVYGVKIIEYKGTDKD</sequence>
<reference evidence="2 3" key="1">
    <citation type="submission" date="2019-07" db="EMBL/GenBank/DDBJ databases">
        <title>The draft genome sequence of Aquimarina algiphila M91.</title>
        <authorList>
            <person name="Meng X."/>
        </authorList>
    </citation>
    <scope>NUCLEOTIDE SEQUENCE [LARGE SCALE GENOMIC DNA]</scope>
    <source>
        <strain evidence="2 3">M91</strain>
    </source>
</reference>
<dbReference type="EMBL" id="VLNR01000064">
    <property type="protein sequence ID" value="TSE05239.1"/>
    <property type="molecule type" value="Genomic_DNA"/>
</dbReference>
<feature type="transmembrane region" description="Helical" evidence="1">
    <location>
        <begin position="12"/>
        <end position="33"/>
    </location>
</feature>
<evidence type="ECO:0000313" key="2">
    <source>
        <dbReference type="EMBL" id="TSE05239.1"/>
    </source>
</evidence>
<keyword evidence="3" id="KW-1185">Reference proteome</keyword>
<dbReference type="Proteomes" id="UP000318833">
    <property type="component" value="Unassembled WGS sequence"/>
</dbReference>
<feature type="transmembrane region" description="Helical" evidence="1">
    <location>
        <begin position="39"/>
        <end position="58"/>
    </location>
</feature>
<dbReference type="AlphaFoldDB" id="A0A554VE23"/>
<evidence type="ECO:0000256" key="1">
    <source>
        <dbReference type="SAM" id="Phobius"/>
    </source>
</evidence>
<keyword evidence="1" id="KW-1133">Transmembrane helix</keyword>
<proteinExistence type="predicted"/>
<evidence type="ECO:0000313" key="3">
    <source>
        <dbReference type="Proteomes" id="UP000318833"/>
    </source>
</evidence>